<dbReference type="Proteomes" id="UP001201163">
    <property type="component" value="Unassembled WGS sequence"/>
</dbReference>
<feature type="chain" id="PRO_5042223402" description="Secreted protein" evidence="1">
    <location>
        <begin position="19"/>
        <end position="93"/>
    </location>
</feature>
<sequence length="93" mass="10533">MLMYVYSLFFWQSLRAVGQPCSVVYERRVRAFHCRCSARLLGSVTARTLLQSFNACFNDTQTFHILGLSNDGMQLRLIRLGKGGLVRGITSID</sequence>
<name>A0AAD4LQB6_9AGAM</name>
<evidence type="ECO:0000313" key="3">
    <source>
        <dbReference type="Proteomes" id="UP001201163"/>
    </source>
</evidence>
<keyword evidence="1" id="KW-0732">Signal</keyword>
<proteinExistence type="predicted"/>
<evidence type="ECO:0008006" key="4">
    <source>
        <dbReference type="Google" id="ProtNLM"/>
    </source>
</evidence>
<reference evidence="2" key="1">
    <citation type="submission" date="2022-01" db="EMBL/GenBank/DDBJ databases">
        <title>Comparative genomics reveals a dynamic genome evolution in the ectomycorrhizal milk-cap (Lactarius) mushrooms.</title>
        <authorList>
            <consortium name="DOE Joint Genome Institute"/>
            <person name="Lebreton A."/>
            <person name="Tang N."/>
            <person name="Kuo A."/>
            <person name="LaButti K."/>
            <person name="Drula E."/>
            <person name="Barry K."/>
            <person name="Clum A."/>
            <person name="Lipzen A."/>
            <person name="Mousain D."/>
            <person name="Ng V."/>
            <person name="Wang R."/>
            <person name="Wang X."/>
            <person name="Dai Y."/>
            <person name="Henrissat B."/>
            <person name="Grigoriev I.V."/>
            <person name="Guerin-Laguette A."/>
            <person name="Yu F."/>
            <person name="Martin F.M."/>
        </authorList>
    </citation>
    <scope>NUCLEOTIDE SEQUENCE</scope>
    <source>
        <strain evidence="2">QP</strain>
    </source>
</reference>
<feature type="signal peptide" evidence="1">
    <location>
        <begin position="1"/>
        <end position="18"/>
    </location>
</feature>
<evidence type="ECO:0000313" key="2">
    <source>
        <dbReference type="EMBL" id="KAH8995322.1"/>
    </source>
</evidence>
<organism evidence="2 3">
    <name type="scientific">Lactarius akahatsu</name>
    <dbReference type="NCBI Taxonomy" id="416441"/>
    <lineage>
        <taxon>Eukaryota</taxon>
        <taxon>Fungi</taxon>
        <taxon>Dikarya</taxon>
        <taxon>Basidiomycota</taxon>
        <taxon>Agaricomycotina</taxon>
        <taxon>Agaricomycetes</taxon>
        <taxon>Russulales</taxon>
        <taxon>Russulaceae</taxon>
        <taxon>Lactarius</taxon>
    </lineage>
</organism>
<gene>
    <name evidence="2" type="ORF">EDB92DRAFT_1846211</name>
</gene>
<dbReference type="AlphaFoldDB" id="A0AAD4LQB6"/>
<accession>A0AAD4LQB6</accession>
<dbReference type="EMBL" id="JAKELL010000012">
    <property type="protein sequence ID" value="KAH8995322.1"/>
    <property type="molecule type" value="Genomic_DNA"/>
</dbReference>
<protein>
    <recommendedName>
        <fullName evidence="4">Secreted protein</fullName>
    </recommendedName>
</protein>
<keyword evidence="3" id="KW-1185">Reference proteome</keyword>
<comment type="caution">
    <text evidence="2">The sequence shown here is derived from an EMBL/GenBank/DDBJ whole genome shotgun (WGS) entry which is preliminary data.</text>
</comment>
<evidence type="ECO:0000256" key="1">
    <source>
        <dbReference type="SAM" id="SignalP"/>
    </source>
</evidence>